<dbReference type="GO" id="GO:0015079">
    <property type="term" value="F:potassium ion transmembrane transporter activity"/>
    <property type="evidence" value="ECO:0007669"/>
    <property type="project" value="InterPro"/>
</dbReference>
<keyword evidence="11" id="KW-1185">Reference proteome</keyword>
<dbReference type="InterPro" id="IPR003148">
    <property type="entry name" value="RCK_N"/>
</dbReference>
<evidence type="ECO:0000256" key="1">
    <source>
        <dbReference type="ARBA" id="ARBA00003660"/>
    </source>
</evidence>
<dbReference type="PROSITE" id="PS51202">
    <property type="entry name" value="RCK_C"/>
    <property type="match status" value="1"/>
</dbReference>
<keyword evidence="4" id="KW-0630">Potassium</keyword>
<dbReference type="Pfam" id="PF02080">
    <property type="entry name" value="TrkA_C"/>
    <property type="match status" value="1"/>
</dbReference>
<dbReference type="PROSITE" id="PS51201">
    <property type="entry name" value="RCK_N"/>
    <property type="match status" value="1"/>
</dbReference>
<evidence type="ECO:0000313" key="10">
    <source>
        <dbReference type="EMBL" id="ELY24924.1"/>
    </source>
</evidence>
<evidence type="ECO:0000313" key="11">
    <source>
        <dbReference type="Proteomes" id="UP000001879"/>
    </source>
</evidence>
<evidence type="ECO:0000256" key="2">
    <source>
        <dbReference type="ARBA" id="ARBA00022448"/>
    </source>
</evidence>
<name>D3SS31_NATMM</name>
<gene>
    <name evidence="9" type="primary">trkA5</name>
    <name evidence="9" type="ordered locus">Nmag_1173</name>
    <name evidence="10" type="ORF">C500_18388</name>
</gene>
<dbReference type="AlphaFoldDB" id="D3SS31"/>
<keyword evidence="2" id="KW-0813">Transport</keyword>
<dbReference type="STRING" id="547559.Nmag_1173"/>
<feature type="domain" description="RCK N-terminal" evidence="7">
    <location>
        <begin position="5"/>
        <end position="121"/>
    </location>
</feature>
<keyword evidence="6" id="KW-0406">Ion transport</keyword>
<evidence type="ECO:0000259" key="7">
    <source>
        <dbReference type="PROSITE" id="PS51201"/>
    </source>
</evidence>
<dbReference type="GO" id="GO:0005886">
    <property type="term" value="C:plasma membrane"/>
    <property type="evidence" value="ECO:0007669"/>
    <property type="project" value="InterPro"/>
</dbReference>
<evidence type="ECO:0000256" key="3">
    <source>
        <dbReference type="ARBA" id="ARBA00022538"/>
    </source>
</evidence>
<dbReference type="Proteomes" id="UP000011543">
    <property type="component" value="Unassembled WGS sequence"/>
</dbReference>
<reference evidence="10 12" key="3">
    <citation type="journal article" date="2014" name="PLoS Genet.">
        <title>Phylogenetically driven sequencing of extremely halophilic archaea reveals strategies for static and dynamic osmo-response.</title>
        <authorList>
            <person name="Becker E.A."/>
            <person name="Seitzer P.M."/>
            <person name="Tritt A."/>
            <person name="Larsen D."/>
            <person name="Krusor M."/>
            <person name="Yao A.I."/>
            <person name="Wu D."/>
            <person name="Madern D."/>
            <person name="Eisen J.A."/>
            <person name="Darling A.E."/>
            <person name="Facciotti M.T."/>
        </authorList>
    </citation>
    <scope>NUCLEOTIDE SEQUENCE [LARGE SCALE GENOMIC DNA]</scope>
    <source>
        <strain evidence="12">ATCC 43099 / DSM 3394 / CCM 3739 / CIP 104546 / IAM 13178 / JCM 8861 / NBRC 102185 / NCIMB 2190 / MS3</strain>
        <strain evidence="10">MS-3</strain>
    </source>
</reference>
<dbReference type="PRINTS" id="PR00335">
    <property type="entry name" value="KUPTAKETRKA"/>
</dbReference>
<dbReference type="Gene3D" id="3.30.70.1450">
    <property type="entry name" value="Regulator of K+ conductance, C-terminal domain"/>
    <property type="match status" value="1"/>
</dbReference>
<protein>
    <submittedName>
        <fullName evidence="9">TrkA domain protein</fullName>
    </submittedName>
    <submittedName>
        <fullName evidence="10">TrkA-N domain-containing protein</fullName>
    </submittedName>
</protein>
<feature type="domain" description="RCK C-terminal" evidence="8">
    <location>
        <begin position="140"/>
        <end position="221"/>
    </location>
</feature>
<dbReference type="PANTHER" id="PTHR43833:SF5">
    <property type="entry name" value="TRK SYSTEM POTASSIUM UPTAKE PROTEIN TRKA"/>
    <property type="match status" value="1"/>
</dbReference>
<reference evidence="9 11" key="2">
    <citation type="journal article" date="2012" name="BMC Genomics">
        <title>A comparative genomics perspective on the genetic content of the alkaliphilic haloarchaeon Natrialba magadii ATCC 43099T.</title>
        <authorList>
            <person name="Siddaramappa S."/>
            <person name="Challacombe J.F."/>
            <person name="Decastro R.E."/>
            <person name="Pfeiffer F."/>
            <person name="Sastre D.E."/>
            <person name="Gimenez M.I."/>
            <person name="Paggi R.A."/>
            <person name="Detter J.C."/>
            <person name="Davenport K.W."/>
            <person name="Goodwin L.A."/>
            <person name="Kyrpides N."/>
            <person name="Tapia R."/>
            <person name="Pitluck S."/>
            <person name="Lucas S."/>
            <person name="Woyke T."/>
            <person name="Maupin-Furlow J.A."/>
        </authorList>
    </citation>
    <scope>NUCLEOTIDE SEQUENCE [LARGE SCALE GENOMIC DNA]</scope>
    <source>
        <strain evidence="9">ATCC 43099</strain>
        <strain evidence="11">ATCC 43099 / DSM 3394 / CCM 3739 / CIP 104546 / IAM 13178 / JCM 8861 / NBRC 102185 / NCIMB 2190 / MS3</strain>
    </source>
</reference>
<dbReference type="PATRIC" id="fig|547559.17.peg.3623"/>
<sequence>MYCVIMKFVIVGYGRVGSRTSRILSEEGHDVVVVDNDPDRIDRASGDGFETVQGDGADEAVLVDADIETADAIGAFTPDLNANFAACMVGNHHDCRTALRIDEDYREEIYTRYADEVDEIIYPERLGAAGAKTAMLGGDFNAVTDLATNLQLTVLEIPDGSTAVGKRMSELELPESARIYAHGRARESLTIPLPGTELEAGDEVAVVTETSSADEVRTALQ</sequence>
<dbReference type="PaxDb" id="547559-Nmag_1173"/>
<dbReference type="KEGG" id="nmg:Nmag_1173"/>
<dbReference type="EMBL" id="AOHS01000057">
    <property type="protein sequence ID" value="ELY24924.1"/>
    <property type="molecule type" value="Genomic_DNA"/>
</dbReference>
<dbReference type="Gene3D" id="3.40.50.720">
    <property type="entry name" value="NAD(P)-binding Rossmann-like Domain"/>
    <property type="match status" value="1"/>
</dbReference>
<dbReference type="SUPFAM" id="SSF51735">
    <property type="entry name" value="NAD(P)-binding Rossmann-fold domains"/>
    <property type="match status" value="1"/>
</dbReference>
<dbReference type="Pfam" id="PF02254">
    <property type="entry name" value="TrkA_N"/>
    <property type="match status" value="1"/>
</dbReference>
<dbReference type="SUPFAM" id="SSF116726">
    <property type="entry name" value="TrkA C-terminal domain-like"/>
    <property type="match status" value="1"/>
</dbReference>
<dbReference type="InterPro" id="IPR006037">
    <property type="entry name" value="RCK_C"/>
</dbReference>
<evidence type="ECO:0000256" key="6">
    <source>
        <dbReference type="ARBA" id="ARBA00023065"/>
    </source>
</evidence>
<accession>D3SS31</accession>
<comment type="function">
    <text evidence="1">Part of a potassium transport system.</text>
</comment>
<dbReference type="Proteomes" id="UP000001879">
    <property type="component" value="Chromosome"/>
</dbReference>
<keyword evidence="3" id="KW-0633">Potassium transport</keyword>
<evidence type="ECO:0000313" key="12">
    <source>
        <dbReference type="Proteomes" id="UP000011543"/>
    </source>
</evidence>
<reference evidence="9" key="4">
    <citation type="submission" date="2016-09" db="EMBL/GenBank/DDBJ databases">
        <authorList>
            <person name="Pfeiffer F."/>
        </authorList>
    </citation>
    <scope>NUCLEOTIDE SEQUENCE</scope>
    <source>
        <strain evidence="9">ATCC 43099</strain>
    </source>
</reference>
<dbReference type="InterPro" id="IPR036291">
    <property type="entry name" value="NAD(P)-bd_dom_sf"/>
</dbReference>
<evidence type="ECO:0000313" key="9">
    <source>
        <dbReference type="EMBL" id="ADD04757.1"/>
    </source>
</evidence>
<dbReference type="HOGENOM" id="CLU_046525_2_2_2"/>
<dbReference type="PANTHER" id="PTHR43833">
    <property type="entry name" value="POTASSIUM CHANNEL PROTEIN 2-RELATED-RELATED"/>
    <property type="match status" value="1"/>
</dbReference>
<evidence type="ECO:0000256" key="5">
    <source>
        <dbReference type="ARBA" id="ARBA00023027"/>
    </source>
</evidence>
<dbReference type="InterPro" id="IPR050721">
    <property type="entry name" value="Trk_Ktr_HKT_K-transport"/>
</dbReference>
<reference evidence="11" key="1">
    <citation type="submission" date="2010-02" db="EMBL/GenBank/DDBJ databases">
        <title>Complete sequence of chromosome of Natrialba magadii ATCC 43099.</title>
        <authorList>
            <consortium name="US DOE Joint Genome Institute"/>
            <person name="Lucas S."/>
            <person name="Copeland A."/>
            <person name="Lapidus A."/>
            <person name="Cheng J.-F."/>
            <person name="Bruce D."/>
            <person name="Goodwin L."/>
            <person name="Pitluck S."/>
            <person name="Davenport K."/>
            <person name="Saunders E."/>
            <person name="Detter J.C."/>
            <person name="Han C."/>
            <person name="Tapia R."/>
            <person name="Land M."/>
            <person name="Hauser L."/>
            <person name="Kyrpides N."/>
            <person name="Mikhailova N."/>
            <person name="De Castro R.E."/>
            <person name="Maupin-Furlow J.A."/>
            <person name="Woyke T."/>
        </authorList>
    </citation>
    <scope>NUCLEOTIDE SEQUENCE [LARGE SCALE GENOMIC DNA]</scope>
    <source>
        <strain evidence="11">ATCC 43099 / DSM 3394 / CCM 3739 / CIP 104546 / IAM 13178 / JCM 8861 / NBRC 102185 / NCIMB 2190 / MS3</strain>
    </source>
</reference>
<organism evidence="9 11">
    <name type="scientific">Natrialba magadii (strain ATCC 43099 / DSM 3394 / CCM 3739 / CIP 104546 / IAM 13178 / JCM 8861 / NBRC 102185 / NCIMB 2190 / MS3)</name>
    <name type="common">Natronobacterium magadii</name>
    <dbReference type="NCBI Taxonomy" id="547559"/>
    <lineage>
        <taxon>Archaea</taxon>
        <taxon>Methanobacteriati</taxon>
        <taxon>Methanobacteriota</taxon>
        <taxon>Stenosarchaea group</taxon>
        <taxon>Halobacteria</taxon>
        <taxon>Halobacteriales</taxon>
        <taxon>Natrialbaceae</taxon>
        <taxon>Natrialba</taxon>
    </lineage>
</organism>
<dbReference type="InterPro" id="IPR006036">
    <property type="entry name" value="K_uptake_TrkA"/>
</dbReference>
<proteinExistence type="predicted"/>
<evidence type="ECO:0000259" key="8">
    <source>
        <dbReference type="PROSITE" id="PS51202"/>
    </source>
</evidence>
<keyword evidence="5" id="KW-0520">NAD</keyword>
<dbReference type="EMBL" id="CP001932">
    <property type="protein sequence ID" value="ADD04757.1"/>
    <property type="molecule type" value="Genomic_DNA"/>
</dbReference>
<evidence type="ECO:0000256" key="4">
    <source>
        <dbReference type="ARBA" id="ARBA00022958"/>
    </source>
</evidence>
<dbReference type="eggNOG" id="arCOG01957">
    <property type="taxonomic scope" value="Archaea"/>
</dbReference>
<dbReference type="InterPro" id="IPR036721">
    <property type="entry name" value="RCK_C_sf"/>
</dbReference>